<evidence type="ECO:0000313" key="7">
    <source>
        <dbReference type="Proteomes" id="UP001500665"/>
    </source>
</evidence>
<dbReference type="RefSeq" id="WP_344243458.1">
    <property type="nucleotide sequence ID" value="NZ_BAAAHH010000023.1"/>
</dbReference>
<evidence type="ECO:0000256" key="4">
    <source>
        <dbReference type="PROSITE-ProRule" id="PRU00335"/>
    </source>
</evidence>
<dbReference type="Proteomes" id="UP001500665">
    <property type="component" value="Unassembled WGS sequence"/>
</dbReference>
<dbReference type="PROSITE" id="PS50977">
    <property type="entry name" value="HTH_TETR_2"/>
    <property type="match status" value="1"/>
</dbReference>
<feature type="domain" description="HTH tetR-type" evidence="5">
    <location>
        <begin position="36"/>
        <end position="96"/>
    </location>
</feature>
<protein>
    <submittedName>
        <fullName evidence="6">TetR/AcrR family transcriptional regulator</fullName>
    </submittedName>
</protein>
<dbReference type="SUPFAM" id="SSF46689">
    <property type="entry name" value="Homeodomain-like"/>
    <property type="match status" value="1"/>
</dbReference>
<dbReference type="PANTHER" id="PTHR47506">
    <property type="entry name" value="TRANSCRIPTIONAL REGULATORY PROTEIN"/>
    <property type="match status" value="1"/>
</dbReference>
<dbReference type="EMBL" id="BAAAHH010000023">
    <property type="protein sequence ID" value="GAA0960075.1"/>
    <property type="molecule type" value="Genomic_DNA"/>
</dbReference>
<name>A0ABP4C3D6_9ACTN</name>
<keyword evidence="3" id="KW-0804">Transcription</keyword>
<dbReference type="InterPro" id="IPR036271">
    <property type="entry name" value="Tet_transcr_reg_TetR-rel_C_sf"/>
</dbReference>
<dbReference type="Gene3D" id="1.10.357.10">
    <property type="entry name" value="Tetracycline Repressor, domain 2"/>
    <property type="match status" value="1"/>
</dbReference>
<reference evidence="7" key="1">
    <citation type="journal article" date="2019" name="Int. J. Syst. Evol. Microbiol.">
        <title>The Global Catalogue of Microorganisms (GCM) 10K type strain sequencing project: providing services to taxonomists for standard genome sequencing and annotation.</title>
        <authorList>
            <consortium name="The Broad Institute Genomics Platform"/>
            <consortium name="The Broad Institute Genome Sequencing Center for Infectious Disease"/>
            <person name="Wu L."/>
            <person name="Ma J."/>
        </authorList>
    </citation>
    <scope>NUCLEOTIDE SEQUENCE [LARGE SCALE GENOMIC DNA]</scope>
    <source>
        <strain evidence="7">JCM 10696</strain>
    </source>
</reference>
<evidence type="ECO:0000313" key="6">
    <source>
        <dbReference type="EMBL" id="GAA0960075.1"/>
    </source>
</evidence>
<accession>A0ABP4C3D6</accession>
<keyword evidence="2 4" id="KW-0238">DNA-binding</keyword>
<gene>
    <name evidence="6" type="ORF">GCM10009550_50730</name>
</gene>
<evidence type="ECO:0000256" key="3">
    <source>
        <dbReference type="ARBA" id="ARBA00023163"/>
    </source>
</evidence>
<evidence type="ECO:0000256" key="1">
    <source>
        <dbReference type="ARBA" id="ARBA00023015"/>
    </source>
</evidence>
<proteinExistence type="predicted"/>
<dbReference type="InterPro" id="IPR001647">
    <property type="entry name" value="HTH_TetR"/>
</dbReference>
<keyword evidence="1" id="KW-0805">Transcription regulation</keyword>
<dbReference type="InterPro" id="IPR009057">
    <property type="entry name" value="Homeodomain-like_sf"/>
</dbReference>
<sequence length="237" mass="25954">MARSDGEAIEIRDAPDASWQDRALERSLKAARAKAVSRSRRYIVTAAQMLQESGRTDFTVHELVQRSRTSLRSFYQYFANKEELLLALLEETIADSVAQWRREAGDEDALGGLRVLVHRIHGSTGDDPWNRLNRVLALYHAGLARQRPEAYLGALSPLVAVVREQVERGAEQGLLRSDLPPRQLAAVFVELVVGAAVLNALGAPRFGGVSDPDRMWEFCRAGLVGTASADPGTAPGP</sequence>
<dbReference type="SUPFAM" id="SSF48498">
    <property type="entry name" value="Tetracyclin repressor-like, C-terminal domain"/>
    <property type="match status" value="1"/>
</dbReference>
<evidence type="ECO:0000256" key="2">
    <source>
        <dbReference type="ARBA" id="ARBA00023125"/>
    </source>
</evidence>
<organism evidence="6 7">
    <name type="scientific">Actinocorallia libanotica</name>
    <dbReference type="NCBI Taxonomy" id="46162"/>
    <lineage>
        <taxon>Bacteria</taxon>
        <taxon>Bacillati</taxon>
        <taxon>Actinomycetota</taxon>
        <taxon>Actinomycetes</taxon>
        <taxon>Streptosporangiales</taxon>
        <taxon>Thermomonosporaceae</taxon>
        <taxon>Actinocorallia</taxon>
    </lineage>
</organism>
<keyword evidence="7" id="KW-1185">Reference proteome</keyword>
<comment type="caution">
    <text evidence="6">The sequence shown here is derived from an EMBL/GenBank/DDBJ whole genome shotgun (WGS) entry which is preliminary data.</text>
</comment>
<dbReference type="Pfam" id="PF00440">
    <property type="entry name" value="TetR_N"/>
    <property type="match status" value="1"/>
</dbReference>
<evidence type="ECO:0000259" key="5">
    <source>
        <dbReference type="PROSITE" id="PS50977"/>
    </source>
</evidence>
<feature type="DNA-binding region" description="H-T-H motif" evidence="4">
    <location>
        <begin position="59"/>
        <end position="78"/>
    </location>
</feature>
<dbReference type="PANTHER" id="PTHR47506:SF1">
    <property type="entry name" value="HTH-TYPE TRANSCRIPTIONAL REGULATOR YJDC"/>
    <property type="match status" value="1"/>
</dbReference>
<dbReference type="Gene3D" id="1.10.10.60">
    <property type="entry name" value="Homeodomain-like"/>
    <property type="match status" value="1"/>
</dbReference>